<dbReference type="KEGG" id="pbh:AAW51_3249"/>
<dbReference type="InterPro" id="IPR013656">
    <property type="entry name" value="PAS_4"/>
</dbReference>
<evidence type="ECO:0000256" key="1">
    <source>
        <dbReference type="ARBA" id="ARBA00012528"/>
    </source>
</evidence>
<evidence type="ECO:0000259" key="5">
    <source>
        <dbReference type="PROSITE" id="PS50887"/>
    </source>
</evidence>
<dbReference type="AlphaFoldDB" id="A0A0G3BTS3"/>
<dbReference type="NCBIfam" id="TIGR00254">
    <property type="entry name" value="GGDEF"/>
    <property type="match status" value="1"/>
</dbReference>
<keyword evidence="7" id="KW-1185">Reference proteome</keyword>
<dbReference type="InterPro" id="IPR000160">
    <property type="entry name" value="GGDEF_dom"/>
</dbReference>
<dbReference type="EMBL" id="CP011371">
    <property type="protein sequence ID" value="AKJ29940.1"/>
    <property type="molecule type" value="Genomic_DNA"/>
</dbReference>
<protein>
    <recommendedName>
        <fullName evidence="1">diguanylate cyclase</fullName>
        <ecNumber evidence="1">2.7.7.65</ecNumber>
    </recommendedName>
</protein>
<dbReference type="SMART" id="SM00267">
    <property type="entry name" value="GGDEF"/>
    <property type="match status" value="1"/>
</dbReference>
<dbReference type="PANTHER" id="PTHR45138:SF9">
    <property type="entry name" value="DIGUANYLATE CYCLASE DGCM-RELATED"/>
    <property type="match status" value="1"/>
</dbReference>
<dbReference type="PROSITE" id="PS50887">
    <property type="entry name" value="GGDEF"/>
    <property type="match status" value="1"/>
</dbReference>
<comment type="catalytic activity">
    <reaction evidence="2">
        <text>2 GTP = 3',3'-c-di-GMP + 2 diphosphate</text>
        <dbReference type="Rhea" id="RHEA:24898"/>
        <dbReference type="ChEBI" id="CHEBI:33019"/>
        <dbReference type="ChEBI" id="CHEBI:37565"/>
        <dbReference type="ChEBI" id="CHEBI:58805"/>
        <dbReference type="EC" id="2.7.7.65"/>
    </reaction>
</comment>
<dbReference type="GO" id="GO:1902201">
    <property type="term" value="P:negative regulation of bacterial-type flagellum-dependent cell motility"/>
    <property type="evidence" value="ECO:0007669"/>
    <property type="project" value="TreeGrafter"/>
</dbReference>
<gene>
    <name evidence="6" type="ORF">AAW51_3249</name>
</gene>
<dbReference type="GO" id="GO:0052621">
    <property type="term" value="F:diguanylate cyclase activity"/>
    <property type="evidence" value="ECO:0007669"/>
    <property type="project" value="UniProtKB-EC"/>
</dbReference>
<evidence type="ECO:0000313" key="7">
    <source>
        <dbReference type="Proteomes" id="UP000035352"/>
    </source>
</evidence>
<accession>A0A0G3BTS3</accession>
<evidence type="ECO:0000259" key="4">
    <source>
        <dbReference type="PROSITE" id="PS50112"/>
    </source>
</evidence>
<feature type="domain" description="GGDEF" evidence="5">
    <location>
        <begin position="216"/>
        <end position="349"/>
    </location>
</feature>
<keyword evidence="3" id="KW-0175">Coiled coil</keyword>
<dbReference type="SMART" id="SM00091">
    <property type="entry name" value="PAS"/>
    <property type="match status" value="1"/>
</dbReference>
<dbReference type="CDD" id="cd01949">
    <property type="entry name" value="GGDEF"/>
    <property type="match status" value="1"/>
</dbReference>
<dbReference type="InterPro" id="IPR000014">
    <property type="entry name" value="PAS"/>
</dbReference>
<evidence type="ECO:0000256" key="2">
    <source>
        <dbReference type="ARBA" id="ARBA00034247"/>
    </source>
</evidence>
<dbReference type="EC" id="2.7.7.65" evidence="1"/>
<dbReference type="PROSITE" id="PS50112">
    <property type="entry name" value="PAS"/>
    <property type="match status" value="1"/>
</dbReference>
<dbReference type="InterPro" id="IPR029787">
    <property type="entry name" value="Nucleotide_cyclase"/>
</dbReference>
<dbReference type="InterPro" id="IPR035965">
    <property type="entry name" value="PAS-like_dom_sf"/>
</dbReference>
<evidence type="ECO:0000256" key="3">
    <source>
        <dbReference type="SAM" id="Coils"/>
    </source>
</evidence>
<dbReference type="Pfam" id="PF00990">
    <property type="entry name" value="GGDEF"/>
    <property type="match status" value="1"/>
</dbReference>
<name>A0A0G3BTS3_9BURK</name>
<dbReference type="GO" id="GO:0043709">
    <property type="term" value="P:cell adhesion involved in single-species biofilm formation"/>
    <property type="evidence" value="ECO:0007669"/>
    <property type="project" value="TreeGrafter"/>
</dbReference>
<dbReference type="GO" id="GO:0005886">
    <property type="term" value="C:plasma membrane"/>
    <property type="evidence" value="ECO:0007669"/>
    <property type="project" value="TreeGrafter"/>
</dbReference>
<evidence type="ECO:0000313" key="6">
    <source>
        <dbReference type="EMBL" id="AKJ29940.1"/>
    </source>
</evidence>
<proteinExistence type="predicted"/>
<dbReference type="STRING" id="413882.AAW51_3249"/>
<dbReference type="PANTHER" id="PTHR45138">
    <property type="entry name" value="REGULATORY COMPONENTS OF SENSORY TRANSDUCTION SYSTEM"/>
    <property type="match status" value="1"/>
</dbReference>
<dbReference type="Gene3D" id="3.30.450.20">
    <property type="entry name" value="PAS domain"/>
    <property type="match status" value="1"/>
</dbReference>
<reference evidence="6 7" key="1">
    <citation type="submission" date="2015-05" db="EMBL/GenBank/DDBJ databases">
        <authorList>
            <person name="Tang B."/>
            <person name="Yu Y."/>
        </authorList>
    </citation>
    <scope>NUCLEOTIDE SEQUENCE [LARGE SCALE GENOMIC DNA]</scope>
    <source>
        <strain evidence="6 7">DSM 7029</strain>
    </source>
</reference>
<dbReference type="Gene3D" id="3.30.70.270">
    <property type="match status" value="1"/>
</dbReference>
<feature type="domain" description="PAS" evidence="4">
    <location>
        <begin position="48"/>
        <end position="93"/>
    </location>
</feature>
<sequence>MEDRLARQLMEQPQFPVVADAASLARDPSQGPVLPAPALLQVLLATTEHAQIGVYAKDGDGRYVYVNPAAARMLGHEVGEVLGRGDDDLLAPDWANALKAADQAAWAQQHAQHRDDRLPGDDAGALDLVALRIAVRTDTGERWLCGTWTDVTETRRNQTVLRQALDQLEQQQRQNEELRRELSDQSVRDPVTGVYNRRHFEEQVHREVDLSMREHREFALVSVQIDDFRQLQQTHGSEAAERTLQALGRLLRSNTRAMDAPCRLGDDRFAVVLSGIGLATAHARMEGVRKQCEAQLVMLEGSELHFTVSMGVASFPHTAQDRALLLSSADLALEEARRRGGNSVMLAAIPFSPPAAPPPSPAQQA</sequence>
<dbReference type="Pfam" id="PF08448">
    <property type="entry name" value="PAS_4"/>
    <property type="match status" value="1"/>
</dbReference>
<organism evidence="6 7">
    <name type="scientific">Caldimonas brevitalea</name>
    <dbReference type="NCBI Taxonomy" id="413882"/>
    <lineage>
        <taxon>Bacteria</taxon>
        <taxon>Pseudomonadati</taxon>
        <taxon>Pseudomonadota</taxon>
        <taxon>Betaproteobacteria</taxon>
        <taxon>Burkholderiales</taxon>
        <taxon>Sphaerotilaceae</taxon>
        <taxon>Caldimonas</taxon>
    </lineage>
</organism>
<dbReference type="CDD" id="cd00130">
    <property type="entry name" value="PAS"/>
    <property type="match status" value="1"/>
</dbReference>
<dbReference type="InterPro" id="IPR043128">
    <property type="entry name" value="Rev_trsase/Diguanyl_cyclase"/>
</dbReference>
<dbReference type="Proteomes" id="UP000035352">
    <property type="component" value="Chromosome"/>
</dbReference>
<dbReference type="NCBIfam" id="TIGR00229">
    <property type="entry name" value="sensory_box"/>
    <property type="match status" value="1"/>
</dbReference>
<dbReference type="SUPFAM" id="SSF55073">
    <property type="entry name" value="Nucleotide cyclase"/>
    <property type="match status" value="1"/>
</dbReference>
<dbReference type="SUPFAM" id="SSF55785">
    <property type="entry name" value="PYP-like sensor domain (PAS domain)"/>
    <property type="match status" value="1"/>
</dbReference>
<feature type="coiled-coil region" evidence="3">
    <location>
        <begin position="151"/>
        <end position="188"/>
    </location>
</feature>
<dbReference type="InterPro" id="IPR050469">
    <property type="entry name" value="Diguanylate_Cyclase"/>
</dbReference>